<feature type="domain" description="SWIM-type" evidence="3">
    <location>
        <begin position="284"/>
        <end position="320"/>
    </location>
</feature>
<dbReference type="InterPro" id="IPR007527">
    <property type="entry name" value="Znf_SWIM"/>
</dbReference>
<keyword evidence="1" id="KW-0863">Zinc-finger</keyword>
<keyword evidence="1" id="KW-0862">Zinc</keyword>
<accession>A0AAD5KYB0</accession>
<protein>
    <recommendedName>
        <fullName evidence="3">SWIM-type domain-containing protein</fullName>
    </recommendedName>
</protein>
<proteinExistence type="predicted"/>
<evidence type="ECO:0000256" key="2">
    <source>
        <dbReference type="SAM" id="Phobius"/>
    </source>
</evidence>
<feature type="transmembrane region" description="Helical" evidence="2">
    <location>
        <begin position="78"/>
        <end position="97"/>
    </location>
</feature>
<keyword evidence="1" id="KW-0479">Metal-binding</keyword>
<evidence type="ECO:0000313" key="5">
    <source>
        <dbReference type="Proteomes" id="UP000820818"/>
    </source>
</evidence>
<dbReference type="PANTHER" id="PTHR47526:SF3">
    <property type="entry name" value="PHD-TYPE DOMAIN-CONTAINING PROTEIN"/>
    <property type="match status" value="1"/>
</dbReference>
<evidence type="ECO:0000259" key="3">
    <source>
        <dbReference type="PROSITE" id="PS50966"/>
    </source>
</evidence>
<keyword evidence="2" id="KW-0472">Membrane</keyword>
<gene>
    <name evidence="4" type="ORF">GHT06_022562</name>
</gene>
<comment type="caution">
    <text evidence="4">The sequence shown here is derived from an EMBL/GenBank/DDBJ whole genome shotgun (WGS) entry which is preliminary data.</text>
</comment>
<evidence type="ECO:0000256" key="1">
    <source>
        <dbReference type="PROSITE-ProRule" id="PRU00325"/>
    </source>
</evidence>
<dbReference type="Proteomes" id="UP000820818">
    <property type="component" value="Linkage Group LG10"/>
</dbReference>
<evidence type="ECO:0000313" key="4">
    <source>
        <dbReference type="EMBL" id="KAI9552218.1"/>
    </source>
</evidence>
<dbReference type="GO" id="GO:0008270">
    <property type="term" value="F:zinc ion binding"/>
    <property type="evidence" value="ECO:0007669"/>
    <property type="project" value="UniProtKB-KW"/>
</dbReference>
<dbReference type="PANTHER" id="PTHR47526">
    <property type="entry name" value="ATP-DEPENDENT DNA HELICASE"/>
    <property type="match status" value="1"/>
</dbReference>
<dbReference type="EMBL" id="WJBH02000010">
    <property type="protein sequence ID" value="KAI9552218.1"/>
    <property type="molecule type" value="Genomic_DNA"/>
</dbReference>
<sequence>MCTGYMYLSSFKQVQNQYLYFYINNHPRWQPRTTLYSIVHSYTDSVFNLYTVSYHEFYMFKTNIYTSACIQIVYSICIQYHILSFICVQAICIYLHANRFKTNIYTSTLYSICIQYHILSFICYFYISSCKQVQNQYLYFYMYRVVRGCHLGQLFLPLFFTMPELSKFSKNLEPIAKNRLLELLSSLKIDDPNWIDETLWKKYRNAIPIVPAVTWPKLIDYFQNEKSRNTGEPLQVQKEVIAAMEQNLNNQWFRDFSGLELTSNTVVLKAKVTASQTLSTTYYPWVACAKDGMVQFAHCTCPAGLGEMCTHVATLLHAVISAHEVKTKTSCTEEKCAWIDNTSKLLAGTIYLKLPMLFCLRLHQSGRNNHPRWQPRTTLYSIVHSYTDSVFNLYTVSYHEFYMCTGCIQSVYSILP</sequence>
<name>A0AAD5KYB0_9CRUS</name>
<keyword evidence="5" id="KW-1185">Reference proteome</keyword>
<feature type="transmembrane region" description="Helical" evidence="2">
    <location>
        <begin position="109"/>
        <end position="127"/>
    </location>
</feature>
<organism evidence="4 5">
    <name type="scientific">Daphnia sinensis</name>
    <dbReference type="NCBI Taxonomy" id="1820382"/>
    <lineage>
        <taxon>Eukaryota</taxon>
        <taxon>Metazoa</taxon>
        <taxon>Ecdysozoa</taxon>
        <taxon>Arthropoda</taxon>
        <taxon>Crustacea</taxon>
        <taxon>Branchiopoda</taxon>
        <taxon>Diplostraca</taxon>
        <taxon>Cladocera</taxon>
        <taxon>Anomopoda</taxon>
        <taxon>Daphniidae</taxon>
        <taxon>Daphnia</taxon>
        <taxon>Daphnia similis group</taxon>
    </lineage>
</organism>
<reference evidence="4 5" key="1">
    <citation type="submission" date="2022-05" db="EMBL/GenBank/DDBJ databases">
        <title>A multi-omics perspective on studying reproductive biology in Daphnia sinensis.</title>
        <authorList>
            <person name="Jia J."/>
        </authorList>
    </citation>
    <scope>NUCLEOTIDE SEQUENCE [LARGE SCALE GENOMIC DNA]</scope>
    <source>
        <strain evidence="4 5">WSL</strain>
    </source>
</reference>
<keyword evidence="2" id="KW-0812">Transmembrane</keyword>
<dbReference type="PROSITE" id="PS50966">
    <property type="entry name" value="ZF_SWIM"/>
    <property type="match status" value="1"/>
</dbReference>
<keyword evidence="2" id="KW-1133">Transmembrane helix</keyword>
<feature type="transmembrane region" description="Helical" evidence="2">
    <location>
        <begin position="139"/>
        <end position="160"/>
    </location>
</feature>
<dbReference type="AlphaFoldDB" id="A0AAD5KYB0"/>